<evidence type="ECO:0000256" key="2">
    <source>
        <dbReference type="SAM" id="MobiDB-lite"/>
    </source>
</evidence>
<dbReference type="AlphaFoldDB" id="A0A6A0AGR7"/>
<gene>
    <name evidence="3" type="ORF">HaLaN_30551</name>
</gene>
<evidence type="ECO:0000313" key="4">
    <source>
        <dbReference type="Proteomes" id="UP000485058"/>
    </source>
</evidence>
<dbReference type="Proteomes" id="UP000485058">
    <property type="component" value="Unassembled WGS sequence"/>
</dbReference>
<proteinExistence type="predicted"/>
<comment type="caution">
    <text evidence="3">The sequence shown here is derived from an EMBL/GenBank/DDBJ whole genome shotgun (WGS) entry which is preliminary data.</text>
</comment>
<feature type="region of interest" description="Disordered" evidence="2">
    <location>
        <begin position="50"/>
        <end position="76"/>
    </location>
</feature>
<feature type="non-terminal residue" evidence="3">
    <location>
        <position position="153"/>
    </location>
</feature>
<evidence type="ECO:0000313" key="3">
    <source>
        <dbReference type="EMBL" id="GFH31491.1"/>
    </source>
</evidence>
<organism evidence="3 4">
    <name type="scientific">Haematococcus lacustris</name>
    <name type="common">Green alga</name>
    <name type="synonym">Haematococcus pluvialis</name>
    <dbReference type="NCBI Taxonomy" id="44745"/>
    <lineage>
        <taxon>Eukaryota</taxon>
        <taxon>Viridiplantae</taxon>
        <taxon>Chlorophyta</taxon>
        <taxon>core chlorophytes</taxon>
        <taxon>Chlorophyceae</taxon>
        <taxon>CS clade</taxon>
        <taxon>Chlamydomonadales</taxon>
        <taxon>Haematococcaceae</taxon>
        <taxon>Haematococcus</taxon>
    </lineage>
</organism>
<feature type="non-terminal residue" evidence="3">
    <location>
        <position position="1"/>
    </location>
</feature>
<keyword evidence="4" id="KW-1185">Reference proteome</keyword>
<protein>
    <submittedName>
        <fullName evidence="3">Uncharacterized protein</fullName>
    </submittedName>
</protein>
<evidence type="ECO:0000256" key="1">
    <source>
        <dbReference type="SAM" id="Coils"/>
    </source>
</evidence>
<reference evidence="3 4" key="1">
    <citation type="submission" date="2020-02" db="EMBL/GenBank/DDBJ databases">
        <title>Draft genome sequence of Haematococcus lacustris strain NIES-144.</title>
        <authorList>
            <person name="Morimoto D."/>
            <person name="Nakagawa S."/>
            <person name="Yoshida T."/>
            <person name="Sawayama S."/>
        </authorList>
    </citation>
    <scope>NUCLEOTIDE SEQUENCE [LARGE SCALE GENOMIC DNA]</scope>
    <source>
        <strain evidence="3 4">NIES-144</strain>
    </source>
</reference>
<accession>A0A6A0AGR7</accession>
<dbReference type="EMBL" id="BLLF01005673">
    <property type="protein sequence ID" value="GFH31491.1"/>
    <property type="molecule type" value="Genomic_DNA"/>
</dbReference>
<sequence length="153" mass="16004">ANAARTNTVTLQTALTGALGQVAQAQSRIVELEVEANAARTNASTLQTALSGADGAGTSGSTQTTEPGIPPPRDVDKKLTKMTKDALIGTLVDAGIVEQGATPRQTWLSIAEHFLPKDKAVLSACTIAGLQHRLQSAKCITVAADTRDRWEEL</sequence>
<keyword evidence="1" id="KW-0175">Coiled coil</keyword>
<name>A0A6A0AGR7_HAELA</name>
<feature type="coiled-coil region" evidence="1">
    <location>
        <begin position="22"/>
        <end position="49"/>
    </location>
</feature>